<comment type="similarity">
    <text evidence="2">Belongs to the 5'-nucleotidase family.</text>
</comment>
<dbReference type="AlphaFoldDB" id="A0A178K332"/>
<dbReference type="SUPFAM" id="SSF56300">
    <property type="entry name" value="Metallo-dependent phosphatases"/>
    <property type="match status" value="1"/>
</dbReference>
<evidence type="ECO:0000256" key="2">
    <source>
        <dbReference type="RuleBase" id="RU362119"/>
    </source>
</evidence>
<dbReference type="RefSeq" id="WP_068336443.1">
    <property type="nucleotide sequence ID" value="NZ_LVHF01000033.1"/>
</dbReference>
<name>A0A178K332_9GAMM</name>
<comment type="caution">
    <text evidence="5">The sequence shown here is derived from an EMBL/GenBank/DDBJ whole genome shotgun (WGS) entry which is preliminary data.</text>
</comment>
<keyword evidence="2" id="KW-0378">Hydrolase</keyword>
<keyword evidence="6" id="KW-1185">Reference proteome</keyword>
<dbReference type="Pfam" id="PF00149">
    <property type="entry name" value="Metallophos"/>
    <property type="match status" value="1"/>
</dbReference>
<organism evidence="5 6">
    <name type="scientific">Photobacterium jeanii</name>
    <dbReference type="NCBI Taxonomy" id="858640"/>
    <lineage>
        <taxon>Bacteria</taxon>
        <taxon>Pseudomonadati</taxon>
        <taxon>Pseudomonadota</taxon>
        <taxon>Gammaproteobacteria</taxon>
        <taxon>Vibrionales</taxon>
        <taxon>Vibrionaceae</taxon>
        <taxon>Photobacterium</taxon>
    </lineage>
</organism>
<dbReference type="GO" id="GO:0008768">
    <property type="term" value="F:UDP-sugar diphosphatase activity"/>
    <property type="evidence" value="ECO:0007669"/>
    <property type="project" value="TreeGrafter"/>
</dbReference>
<feature type="domain" description="Calcineurin-like phosphoesterase" evidence="3">
    <location>
        <begin position="10"/>
        <end position="255"/>
    </location>
</feature>
<evidence type="ECO:0000259" key="3">
    <source>
        <dbReference type="Pfam" id="PF00149"/>
    </source>
</evidence>
<dbReference type="GO" id="GO:0000166">
    <property type="term" value="F:nucleotide binding"/>
    <property type="evidence" value="ECO:0007669"/>
    <property type="project" value="UniProtKB-KW"/>
</dbReference>
<dbReference type="STRING" id="858640.A3K86_21490"/>
<evidence type="ECO:0000256" key="1">
    <source>
        <dbReference type="ARBA" id="ARBA00022729"/>
    </source>
</evidence>
<sequence>MIQHKAAKITIAHINDTHSHFEPSAIQLHLPMPTELGETLPVYASCGGFSRVSSAVKDVKKQAYVNGRDFMFVHAGDCFQGTLYFSLYKGVANAKLLNAIGVEAMALGNHELDMGNQPVADFLDDTHFPLLAANWDLSQEDQSKVNPLRSKNNVYAYQAATIDKPAFGRYMLKDVDGEKIAFFGLAIENMEGIANPDPDTSFVNVVTAAKQTIEEIHRNGINKIVILSHLGYERDLQLAQEVEGIGAIIGGHTHTMQGDFSNLGYGVTDKYAHMVHGTCVVQAGCNAMSLGQLELDFNPDGTVASAGGKHEILLGRQFTLDATRTEHLEQALHDQVKAYLQSQPNVRFCVKDPEVENLLNSEYRPAVRQLQTQHITTVAEPLRHTRIPDAKGPSQIAPLVVDSFRWQGLQMGYDVDFAIHNAGGVRSSLNPGPLTAADIAGRLLPFAIGLMVYKVKGKYIRAALEGAIDNAIDNGVEGTGSGSFPYISNLRFTYRCCSAKGERVEELETYKAGCWQLIEDEAIYTSVSSGYTATGKEGYDALLNYEMEPIALNVTMAEAFEGYAASLAELSAPQEVRVNYIPCQCPDAA</sequence>
<dbReference type="Gene3D" id="3.90.780.10">
    <property type="entry name" value="5'-Nucleotidase, C-terminal domain"/>
    <property type="match status" value="1"/>
</dbReference>
<dbReference type="Pfam" id="PF02872">
    <property type="entry name" value="5_nucleotid_C"/>
    <property type="match status" value="1"/>
</dbReference>
<dbReference type="InterPro" id="IPR006179">
    <property type="entry name" value="5_nucleotidase/apyrase"/>
</dbReference>
<proteinExistence type="inferred from homology"/>
<dbReference type="GO" id="GO:0008253">
    <property type="term" value="F:5'-nucleotidase activity"/>
    <property type="evidence" value="ECO:0007669"/>
    <property type="project" value="TreeGrafter"/>
</dbReference>
<reference evidence="5 6" key="1">
    <citation type="submission" date="2016-03" db="EMBL/GenBank/DDBJ databases">
        <title>Photobacterium proteolyticum sp. nov. a protease producing bacterium isolated from ocean sediments of Laizhou Bay.</title>
        <authorList>
            <person name="Li Y."/>
        </authorList>
    </citation>
    <scope>NUCLEOTIDE SEQUENCE [LARGE SCALE GENOMIC DNA]</scope>
    <source>
        <strain evidence="5 6">R-40508</strain>
    </source>
</reference>
<dbReference type="SUPFAM" id="SSF55816">
    <property type="entry name" value="5'-nucleotidase (syn. UDP-sugar hydrolase), C-terminal domain"/>
    <property type="match status" value="1"/>
</dbReference>
<dbReference type="PANTHER" id="PTHR11575">
    <property type="entry name" value="5'-NUCLEOTIDASE-RELATED"/>
    <property type="match status" value="1"/>
</dbReference>
<dbReference type="InterPro" id="IPR036907">
    <property type="entry name" value="5'-Nucleotdase_C_sf"/>
</dbReference>
<dbReference type="Gene3D" id="3.60.21.10">
    <property type="match status" value="1"/>
</dbReference>
<dbReference type="InterPro" id="IPR004843">
    <property type="entry name" value="Calcineurin-like_PHP"/>
</dbReference>
<keyword evidence="2" id="KW-0547">Nucleotide-binding</keyword>
<dbReference type="PANTHER" id="PTHR11575:SF24">
    <property type="entry name" value="5'-NUCLEOTIDASE"/>
    <property type="match status" value="1"/>
</dbReference>
<dbReference type="InterPro" id="IPR029052">
    <property type="entry name" value="Metallo-depent_PP-like"/>
</dbReference>
<protein>
    <submittedName>
        <fullName evidence="5">Bifunctional metallophosphatase/5'-nucleotidase</fullName>
    </submittedName>
</protein>
<dbReference type="InterPro" id="IPR008334">
    <property type="entry name" value="5'-Nucleotdase_C"/>
</dbReference>
<keyword evidence="1" id="KW-0732">Signal</keyword>
<dbReference type="Proteomes" id="UP000078503">
    <property type="component" value="Unassembled WGS sequence"/>
</dbReference>
<evidence type="ECO:0000259" key="4">
    <source>
        <dbReference type="Pfam" id="PF02872"/>
    </source>
</evidence>
<dbReference type="EMBL" id="LVHF01000033">
    <property type="protein sequence ID" value="OAN11506.1"/>
    <property type="molecule type" value="Genomic_DNA"/>
</dbReference>
<evidence type="ECO:0000313" key="5">
    <source>
        <dbReference type="EMBL" id="OAN11506.1"/>
    </source>
</evidence>
<dbReference type="GO" id="GO:0009166">
    <property type="term" value="P:nucleotide catabolic process"/>
    <property type="evidence" value="ECO:0007669"/>
    <property type="project" value="InterPro"/>
</dbReference>
<feature type="domain" description="5'-Nucleotidase C-terminal" evidence="4">
    <location>
        <begin position="385"/>
        <end position="542"/>
    </location>
</feature>
<accession>A0A178K332</accession>
<dbReference type="GO" id="GO:0030288">
    <property type="term" value="C:outer membrane-bounded periplasmic space"/>
    <property type="evidence" value="ECO:0007669"/>
    <property type="project" value="TreeGrafter"/>
</dbReference>
<evidence type="ECO:0000313" key="6">
    <source>
        <dbReference type="Proteomes" id="UP000078503"/>
    </source>
</evidence>
<dbReference type="PRINTS" id="PR01607">
    <property type="entry name" value="APYRASEFAMLY"/>
</dbReference>
<gene>
    <name evidence="5" type="ORF">A3K86_21490</name>
</gene>